<dbReference type="AlphaFoldDB" id="A0A0G4EG53"/>
<evidence type="ECO:0000313" key="1">
    <source>
        <dbReference type="EMBL" id="CEL94687.1"/>
    </source>
</evidence>
<dbReference type="Gene3D" id="3.30.40.10">
    <property type="entry name" value="Zinc/RING finger domain, C3HC4 (zinc finger)"/>
    <property type="match status" value="1"/>
</dbReference>
<evidence type="ECO:0000313" key="2">
    <source>
        <dbReference type="Proteomes" id="UP000041254"/>
    </source>
</evidence>
<gene>
    <name evidence="1" type="ORF">Vbra_7360</name>
</gene>
<dbReference type="InterPro" id="IPR013083">
    <property type="entry name" value="Znf_RING/FYVE/PHD"/>
</dbReference>
<reference evidence="1 2" key="1">
    <citation type="submission" date="2014-11" db="EMBL/GenBank/DDBJ databases">
        <authorList>
            <person name="Zhu J."/>
            <person name="Qi W."/>
            <person name="Song R."/>
        </authorList>
    </citation>
    <scope>NUCLEOTIDE SEQUENCE [LARGE SCALE GENOMIC DNA]</scope>
</reference>
<sequence>MTAYLRRTSGWAQLAEGDRKDTEGTSAAGRCITMAASAGGGGAGGGVSMPKCSVCYEEYQSHGDKAPDVLRCGHSVCAAVSGH</sequence>
<name>A0A0G4EG53_VITBC</name>
<organism evidence="1 2">
    <name type="scientific">Vitrella brassicaformis (strain CCMP3155)</name>
    <dbReference type="NCBI Taxonomy" id="1169540"/>
    <lineage>
        <taxon>Eukaryota</taxon>
        <taxon>Sar</taxon>
        <taxon>Alveolata</taxon>
        <taxon>Colpodellida</taxon>
        <taxon>Vitrellaceae</taxon>
        <taxon>Vitrella</taxon>
    </lineage>
</organism>
<dbReference type="SUPFAM" id="SSF57850">
    <property type="entry name" value="RING/U-box"/>
    <property type="match status" value="1"/>
</dbReference>
<dbReference type="EMBL" id="CDMY01000225">
    <property type="protein sequence ID" value="CEL94687.1"/>
    <property type="molecule type" value="Genomic_DNA"/>
</dbReference>
<proteinExistence type="predicted"/>
<dbReference type="InParanoid" id="A0A0G4EG53"/>
<dbReference type="VEuPathDB" id="CryptoDB:Vbra_7360"/>
<evidence type="ECO:0008006" key="3">
    <source>
        <dbReference type="Google" id="ProtNLM"/>
    </source>
</evidence>
<accession>A0A0G4EG53</accession>
<dbReference type="Proteomes" id="UP000041254">
    <property type="component" value="Unassembled WGS sequence"/>
</dbReference>
<protein>
    <recommendedName>
        <fullName evidence="3">RING-type domain-containing protein</fullName>
    </recommendedName>
</protein>
<keyword evidence="2" id="KW-1185">Reference proteome</keyword>